<dbReference type="EMBL" id="CAVLEF010000281">
    <property type="protein sequence ID" value="CAK1556000.1"/>
    <property type="molecule type" value="Genomic_DNA"/>
</dbReference>
<proteinExistence type="predicted"/>
<name>A0AAV1K5X7_9NEOP</name>
<evidence type="ECO:0000313" key="1">
    <source>
        <dbReference type="EMBL" id="CAK1556000.1"/>
    </source>
</evidence>
<keyword evidence="2" id="KW-1185">Reference proteome</keyword>
<reference evidence="1 2" key="1">
    <citation type="submission" date="2023-11" db="EMBL/GenBank/DDBJ databases">
        <authorList>
            <person name="Okamura Y."/>
        </authorList>
    </citation>
    <scope>NUCLEOTIDE SEQUENCE [LARGE SCALE GENOMIC DNA]</scope>
</reference>
<gene>
    <name evidence="1" type="ORF">LNINA_LOCUS14778</name>
</gene>
<comment type="caution">
    <text evidence="1">The sequence shown here is derived from an EMBL/GenBank/DDBJ whole genome shotgun (WGS) entry which is preliminary data.</text>
</comment>
<dbReference type="AlphaFoldDB" id="A0AAV1K5X7"/>
<organism evidence="1 2">
    <name type="scientific">Leptosia nina</name>
    <dbReference type="NCBI Taxonomy" id="320188"/>
    <lineage>
        <taxon>Eukaryota</taxon>
        <taxon>Metazoa</taxon>
        <taxon>Ecdysozoa</taxon>
        <taxon>Arthropoda</taxon>
        <taxon>Hexapoda</taxon>
        <taxon>Insecta</taxon>
        <taxon>Pterygota</taxon>
        <taxon>Neoptera</taxon>
        <taxon>Endopterygota</taxon>
        <taxon>Lepidoptera</taxon>
        <taxon>Glossata</taxon>
        <taxon>Ditrysia</taxon>
        <taxon>Papilionoidea</taxon>
        <taxon>Pieridae</taxon>
        <taxon>Pierinae</taxon>
        <taxon>Leptosia</taxon>
    </lineage>
</organism>
<protein>
    <submittedName>
        <fullName evidence="1">Uncharacterized protein</fullName>
    </submittedName>
</protein>
<dbReference type="Proteomes" id="UP001497472">
    <property type="component" value="Unassembled WGS sequence"/>
</dbReference>
<evidence type="ECO:0000313" key="2">
    <source>
        <dbReference type="Proteomes" id="UP001497472"/>
    </source>
</evidence>
<sequence>MDLIQVWGDIALMKSTAFVLCINMVRTIKITNLLRRKQRIGKLVRSNNKVLQQATGVEERKLLQKLYLKSNSLKVEGGERIPELGSFRLYHWFSELWHQSIV</sequence>
<accession>A0AAV1K5X7</accession>